<sequence>MIAQFNIYVGIQGVINAAGENPDLVGDLEHAFLSGVTEMFAPTQVPVNEAWKFNGPYVFIVDASEGFQKGDHGATGSLVCLDEHPEKSFWLYSISRDEDEGSLENDELLIRGRGNRTVDANGLNEIFNNNNSAMGSIPGVFNCPICRNPNGEAISVVWAKKNRNYPCMCGEFCWKDSQYEIGYDQTPNVLMLSQLAFYEDQEHYYDSRIGRETDKSIDLKEKRDKMRQMSDPVIKHPWYNFKKLSITSTRATQSRMSLTEHAARTSCRC</sequence>
<protein>
    <submittedName>
        <fullName evidence="1">Uncharacterized protein</fullName>
    </submittedName>
</protein>
<proteinExistence type="predicted"/>
<accession>A0A9P4WXF9</accession>
<organism evidence="1 2">
    <name type="scientific">Didymella heteroderae</name>
    <dbReference type="NCBI Taxonomy" id="1769908"/>
    <lineage>
        <taxon>Eukaryota</taxon>
        <taxon>Fungi</taxon>
        <taxon>Dikarya</taxon>
        <taxon>Ascomycota</taxon>
        <taxon>Pezizomycotina</taxon>
        <taxon>Dothideomycetes</taxon>
        <taxon>Pleosporomycetidae</taxon>
        <taxon>Pleosporales</taxon>
        <taxon>Pleosporineae</taxon>
        <taxon>Didymellaceae</taxon>
        <taxon>Didymella</taxon>
    </lineage>
</organism>
<dbReference type="AlphaFoldDB" id="A0A9P4WXF9"/>
<dbReference type="Proteomes" id="UP000758155">
    <property type="component" value="Unassembled WGS sequence"/>
</dbReference>
<comment type="caution">
    <text evidence="1">The sequence shown here is derived from an EMBL/GenBank/DDBJ whole genome shotgun (WGS) entry which is preliminary data.</text>
</comment>
<evidence type="ECO:0000313" key="1">
    <source>
        <dbReference type="EMBL" id="KAF3045647.1"/>
    </source>
</evidence>
<keyword evidence="2" id="KW-1185">Reference proteome</keyword>
<gene>
    <name evidence="1" type="ORF">E8E12_010958</name>
</gene>
<dbReference type="OrthoDB" id="3800526at2759"/>
<dbReference type="EMBL" id="SWKV01000006">
    <property type="protein sequence ID" value="KAF3045647.1"/>
    <property type="molecule type" value="Genomic_DNA"/>
</dbReference>
<reference evidence="1" key="1">
    <citation type="submission" date="2019-04" db="EMBL/GenBank/DDBJ databases">
        <title>Sequencing of skin fungus with MAO and IRED activity.</title>
        <authorList>
            <person name="Marsaioli A.J."/>
            <person name="Bonatto J.M.C."/>
            <person name="Reis Junior O."/>
        </authorList>
    </citation>
    <scope>NUCLEOTIDE SEQUENCE</scope>
    <source>
        <strain evidence="1">28M1</strain>
    </source>
</reference>
<evidence type="ECO:0000313" key="2">
    <source>
        <dbReference type="Proteomes" id="UP000758155"/>
    </source>
</evidence>
<name>A0A9P4WXF9_9PLEO</name>